<dbReference type="PIRSF" id="PIRSF001455">
    <property type="entry name" value="DHQ_synth"/>
    <property type="match status" value="1"/>
</dbReference>
<feature type="domain" description="3-dehydroquinate synthase C-terminal" evidence="19">
    <location>
        <begin position="198"/>
        <end position="308"/>
    </location>
</feature>
<dbReference type="PANTHER" id="PTHR43622:SF7">
    <property type="entry name" value="3-DEHYDROQUINATE SYNTHASE, CHLOROPLASTIC"/>
    <property type="match status" value="1"/>
</dbReference>
<keyword evidence="13" id="KW-0862">Zinc</keyword>
<dbReference type="AlphaFoldDB" id="A0A6J6K3S4"/>
<comment type="similarity">
    <text evidence="6">Belongs to the sugar phosphate cyclases superfamily. Dehydroquinate synthase family.</text>
</comment>
<evidence type="ECO:0000256" key="13">
    <source>
        <dbReference type="ARBA" id="ARBA00022833"/>
    </source>
</evidence>
<evidence type="ECO:0000313" key="21">
    <source>
        <dbReference type="EMBL" id="CAB4755152.1"/>
    </source>
</evidence>
<evidence type="ECO:0000256" key="15">
    <source>
        <dbReference type="ARBA" id="ARBA00023141"/>
    </source>
</evidence>
<comment type="subcellular location">
    <subcellularLocation>
        <location evidence="4">Cytoplasm</location>
    </subcellularLocation>
</comment>
<feature type="domain" description="3-dehydroquinate synthase N-terminal" evidence="18">
    <location>
        <begin position="65"/>
        <end position="176"/>
    </location>
</feature>
<evidence type="ECO:0000256" key="1">
    <source>
        <dbReference type="ARBA" id="ARBA00001393"/>
    </source>
</evidence>
<evidence type="ECO:0000256" key="9">
    <source>
        <dbReference type="ARBA" id="ARBA00022490"/>
    </source>
</evidence>
<dbReference type="CDD" id="cd08195">
    <property type="entry name" value="DHQS"/>
    <property type="match status" value="1"/>
</dbReference>
<keyword evidence="16" id="KW-0456">Lyase</keyword>
<comment type="pathway">
    <text evidence="5">Metabolic intermediate biosynthesis; chorismate biosynthesis; chorismate from D-erythrose 4-phosphate and phosphoenolpyruvate: step 2/7.</text>
</comment>
<keyword evidence="12" id="KW-0547">Nucleotide-binding</keyword>
<evidence type="ECO:0000256" key="11">
    <source>
        <dbReference type="ARBA" id="ARBA00022723"/>
    </source>
</evidence>
<evidence type="ECO:0000256" key="5">
    <source>
        <dbReference type="ARBA" id="ARBA00004661"/>
    </source>
</evidence>
<evidence type="ECO:0000256" key="4">
    <source>
        <dbReference type="ARBA" id="ARBA00004496"/>
    </source>
</evidence>
<protein>
    <recommendedName>
        <fullName evidence="8">3-dehydroquinate synthase</fullName>
        <ecNumber evidence="7">4.2.3.4</ecNumber>
    </recommendedName>
</protein>
<dbReference type="GO" id="GO:0009073">
    <property type="term" value="P:aromatic amino acid family biosynthetic process"/>
    <property type="evidence" value="ECO:0007669"/>
    <property type="project" value="UniProtKB-KW"/>
</dbReference>
<proteinExistence type="inferred from homology"/>
<dbReference type="Gene3D" id="1.20.1090.10">
    <property type="entry name" value="Dehydroquinate synthase-like - alpha domain"/>
    <property type="match status" value="1"/>
</dbReference>
<dbReference type="InterPro" id="IPR016037">
    <property type="entry name" value="DHQ_synth_AroB"/>
</dbReference>
<dbReference type="InterPro" id="IPR056179">
    <property type="entry name" value="DHQS_C"/>
</dbReference>
<comment type="cofactor">
    <cofactor evidence="3">
        <name>Co(2+)</name>
        <dbReference type="ChEBI" id="CHEBI:48828"/>
    </cofactor>
</comment>
<reference evidence="20" key="1">
    <citation type="submission" date="2020-05" db="EMBL/GenBank/DDBJ databases">
        <authorList>
            <person name="Chiriac C."/>
            <person name="Salcher M."/>
            <person name="Ghai R."/>
            <person name="Kavagutti S V."/>
        </authorList>
    </citation>
    <scope>NUCLEOTIDE SEQUENCE</scope>
</reference>
<evidence type="ECO:0000256" key="3">
    <source>
        <dbReference type="ARBA" id="ARBA00001941"/>
    </source>
</evidence>
<keyword evidence="11" id="KW-0479">Metal-binding</keyword>
<evidence type="ECO:0000256" key="12">
    <source>
        <dbReference type="ARBA" id="ARBA00022741"/>
    </source>
</evidence>
<keyword evidence="15" id="KW-0057">Aromatic amino acid biosynthesis</keyword>
<keyword evidence="9" id="KW-0963">Cytoplasm</keyword>
<evidence type="ECO:0000259" key="19">
    <source>
        <dbReference type="Pfam" id="PF24621"/>
    </source>
</evidence>
<dbReference type="EC" id="4.2.3.4" evidence="7"/>
<dbReference type="GO" id="GO:0046872">
    <property type="term" value="F:metal ion binding"/>
    <property type="evidence" value="ECO:0007669"/>
    <property type="project" value="UniProtKB-KW"/>
</dbReference>
<dbReference type="Pfam" id="PF24621">
    <property type="entry name" value="DHQS_C"/>
    <property type="match status" value="1"/>
</dbReference>
<dbReference type="GO" id="GO:0003856">
    <property type="term" value="F:3-dehydroquinate synthase activity"/>
    <property type="evidence" value="ECO:0007669"/>
    <property type="project" value="UniProtKB-EC"/>
</dbReference>
<dbReference type="GO" id="GO:0008652">
    <property type="term" value="P:amino acid biosynthetic process"/>
    <property type="evidence" value="ECO:0007669"/>
    <property type="project" value="UniProtKB-KW"/>
</dbReference>
<dbReference type="GO" id="GO:0000166">
    <property type="term" value="F:nucleotide binding"/>
    <property type="evidence" value="ECO:0007669"/>
    <property type="project" value="UniProtKB-KW"/>
</dbReference>
<dbReference type="InterPro" id="IPR030960">
    <property type="entry name" value="DHQS/DOIS_N"/>
</dbReference>
<name>A0A6J6K3S4_9ZZZZ</name>
<evidence type="ECO:0000256" key="16">
    <source>
        <dbReference type="ARBA" id="ARBA00023239"/>
    </source>
</evidence>
<dbReference type="GO" id="GO:0005737">
    <property type="term" value="C:cytoplasm"/>
    <property type="evidence" value="ECO:0007669"/>
    <property type="project" value="UniProtKB-SubCell"/>
</dbReference>
<gene>
    <name evidence="20" type="ORF">UFOPK2195_00098</name>
    <name evidence="21" type="ORF">UFOPK2872_00168</name>
</gene>
<evidence type="ECO:0000313" key="20">
    <source>
        <dbReference type="EMBL" id="CAB4644032.1"/>
    </source>
</evidence>
<dbReference type="PANTHER" id="PTHR43622">
    <property type="entry name" value="3-DEHYDROQUINATE SYNTHASE"/>
    <property type="match status" value="1"/>
</dbReference>
<dbReference type="InterPro" id="IPR050071">
    <property type="entry name" value="Dehydroquinate_synthase"/>
</dbReference>
<evidence type="ECO:0000259" key="18">
    <source>
        <dbReference type="Pfam" id="PF01761"/>
    </source>
</evidence>
<evidence type="ECO:0000256" key="17">
    <source>
        <dbReference type="ARBA" id="ARBA00023285"/>
    </source>
</evidence>
<dbReference type="Pfam" id="PF01761">
    <property type="entry name" value="DHQ_synthase"/>
    <property type="match status" value="1"/>
</dbReference>
<sequence length="343" mass="36708">MSSRIVKVELADRSYDVVVGMGAVSSLPKYLPKKAKRAVIITQQGIDNQVSDMVEAAGLQCETAYIGRGEEFKSLQTIQQLCESFAQWGITRNDLIIGVGGGMVTDVAGFAAASWHRGTDVIHVSTSLVGMVDAAIGGKTGVNLPAGKNLVGAFWQPKAVICDTAFLATLPSKELRCGHGEMAKYHFLTGDDLVSLDLDDRVARCAQIKADIVSSDEREGGLRALLNYGHTLGHAIEIETNFALAHGEAVAIGLIFASKLAHSLGRIPKERVDYHLRIVGETYGLQTAIPKSCSLDRLVTLMAKDKKAVDGLTFVLDGPQGVETVAGIQPQIVHQTLEAMEVL</sequence>
<evidence type="ECO:0000256" key="7">
    <source>
        <dbReference type="ARBA" id="ARBA00013031"/>
    </source>
</evidence>
<dbReference type="NCBIfam" id="TIGR01357">
    <property type="entry name" value="aroB"/>
    <property type="match status" value="1"/>
</dbReference>
<evidence type="ECO:0000256" key="6">
    <source>
        <dbReference type="ARBA" id="ARBA00005412"/>
    </source>
</evidence>
<dbReference type="InterPro" id="IPR030963">
    <property type="entry name" value="DHQ_synth_fam"/>
</dbReference>
<accession>A0A6J6K3S4</accession>
<dbReference type="EMBL" id="CAEZWH010000008">
    <property type="protein sequence ID" value="CAB4644032.1"/>
    <property type="molecule type" value="Genomic_DNA"/>
</dbReference>
<dbReference type="Gene3D" id="3.40.50.1970">
    <property type="match status" value="1"/>
</dbReference>
<evidence type="ECO:0000256" key="8">
    <source>
        <dbReference type="ARBA" id="ARBA00017684"/>
    </source>
</evidence>
<evidence type="ECO:0000256" key="10">
    <source>
        <dbReference type="ARBA" id="ARBA00022605"/>
    </source>
</evidence>
<keyword evidence="10" id="KW-0028">Amino-acid biosynthesis</keyword>
<comment type="cofactor">
    <cofactor evidence="2">
        <name>NAD(+)</name>
        <dbReference type="ChEBI" id="CHEBI:57540"/>
    </cofactor>
</comment>
<dbReference type="SUPFAM" id="SSF56796">
    <property type="entry name" value="Dehydroquinate synthase-like"/>
    <property type="match status" value="1"/>
</dbReference>
<keyword evidence="17" id="KW-0170">Cobalt</keyword>
<keyword evidence="14" id="KW-0520">NAD</keyword>
<evidence type="ECO:0000256" key="14">
    <source>
        <dbReference type="ARBA" id="ARBA00023027"/>
    </source>
</evidence>
<evidence type="ECO:0000256" key="2">
    <source>
        <dbReference type="ARBA" id="ARBA00001911"/>
    </source>
</evidence>
<organism evidence="20">
    <name type="scientific">freshwater metagenome</name>
    <dbReference type="NCBI Taxonomy" id="449393"/>
    <lineage>
        <taxon>unclassified sequences</taxon>
        <taxon>metagenomes</taxon>
        <taxon>ecological metagenomes</taxon>
    </lineage>
</organism>
<dbReference type="EMBL" id="CAEZZM010000009">
    <property type="protein sequence ID" value="CAB4755152.1"/>
    <property type="molecule type" value="Genomic_DNA"/>
</dbReference>
<comment type="catalytic activity">
    <reaction evidence="1">
        <text>7-phospho-2-dehydro-3-deoxy-D-arabino-heptonate = 3-dehydroquinate + phosphate</text>
        <dbReference type="Rhea" id="RHEA:21968"/>
        <dbReference type="ChEBI" id="CHEBI:32364"/>
        <dbReference type="ChEBI" id="CHEBI:43474"/>
        <dbReference type="ChEBI" id="CHEBI:58394"/>
        <dbReference type="EC" id="4.2.3.4"/>
    </reaction>
</comment>